<evidence type="ECO:0000256" key="4">
    <source>
        <dbReference type="ARBA" id="ARBA00022729"/>
    </source>
</evidence>
<comment type="caution">
    <text evidence="10">The sequence shown here is derived from an EMBL/GenBank/DDBJ whole genome shotgun (WGS) entry which is preliminary data.</text>
</comment>
<dbReference type="InterPro" id="IPR016582">
    <property type="entry name" value="OHBut_olig_hydro_put"/>
</dbReference>
<evidence type="ECO:0000256" key="3">
    <source>
        <dbReference type="ARBA" id="ARBA00022723"/>
    </source>
</evidence>
<evidence type="ECO:0000256" key="8">
    <source>
        <dbReference type="SAM" id="MobiDB-lite"/>
    </source>
</evidence>
<organism evidence="10 11">
    <name type="scientific">Streptomyces flavofungini</name>
    <dbReference type="NCBI Taxonomy" id="68200"/>
    <lineage>
        <taxon>Bacteria</taxon>
        <taxon>Bacillati</taxon>
        <taxon>Actinomycetota</taxon>
        <taxon>Actinomycetes</taxon>
        <taxon>Kitasatosporales</taxon>
        <taxon>Streptomycetaceae</taxon>
        <taxon>Streptomyces</taxon>
    </lineage>
</organism>
<dbReference type="GO" id="GO:0016787">
    <property type="term" value="F:hydrolase activity"/>
    <property type="evidence" value="ECO:0007669"/>
    <property type="project" value="UniProtKB-KW"/>
</dbReference>
<evidence type="ECO:0000256" key="5">
    <source>
        <dbReference type="ARBA" id="ARBA00022801"/>
    </source>
</evidence>
<keyword evidence="2" id="KW-0719">Serine esterase</keyword>
<evidence type="ECO:0000256" key="6">
    <source>
        <dbReference type="ARBA" id="ARBA00022837"/>
    </source>
</evidence>
<evidence type="ECO:0000256" key="1">
    <source>
        <dbReference type="ARBA" id="ARBA00006249"/>
    </source>
</evidence>
<evidence type="ECO:0000256" key="2">
    <source>
        <dbReference type="ARBA" id="ARBA00022487"/>
    </source>
</evidence>
<evidence type="ECO:0000313" key="10">
    <source>
        <dbReference type="EMBL" id="MBJ3809287.1"/>
    </source>
</evidence>
<dbReference type="EMBL" id="JAEKOZ010000011">
    <property type="protein sequence ID" value="MBJ3809287.1"/>
    <property type="molecule type" value="Genomic_DNA"/>
</dbReference>
<feature type="signal peptide" evidence="9">
    <location>
        <begin position="1"/>
        <end position="30"/>
    </location>
</feature>
<dbReference type="Pfam" id="PF07519">
    <property type="entry name" value="Tannase"/>
    <property type="match status" value="1"/>
</dbReference>
<evidence type="ECO:0000313" key="11">
    <source>
        <dbReference type="Proteomes" id="UP000634780"/>
    </source>
</evidence>
<dbReference type="RefSeq" id="WP_190118747.1">
    <property type="nucleotide sequence ID" value="NZ_BMVR01000012.1"/>
</dbReference>
<evidence type="ECO:0000256" key="9">
    <source>
        <dbReference type="SAM" id="SignalP"/>
    </source>
</evidence>
<dbReference type="InterPro" id="IPR029058">
    <property type="entry name" value="AB_hydrolase_fold"/>
</dbReference>
<feature type="chain" id="PRO_5045322512" evidence="9">
    <location>
        <begin position="31"/>
        <end position="476"/>
    </location>
</feature>
<keyword evidence="5 10" id="KW-0378">Hydrolase</keyword>
<comment type="similarity">
    <text evidence="1">Belongs to the tannase family.</text>
</comment>
<dbReference type="SUPFAM" id="SSF53474">
    <property type="entry name" value="alpha/beta-Hydrolases"/>
    <property type="match status" value="1"/>
</dbReference>
<accession>A0ABS0X7V9</accession>
<gene>
    <name evidence="10" type="ORF">JGB26_19560</name>
</gene>
<name>A0ABS0X7V9_9ACTN</name>
<dbReference type="Gene3D" id="3.40.50.1820">
    <property type="entry name" value="alpha/beta hydrolase"/>
    <property type="match status" value="1"/>
</dbReference>
<dbReference type="Pfam" id="PF10605">
    <property type="entry name" value="3HBOH"/>
    <property type="match status" value="1"/>
</dbReference>
<sequence>MSRSRPRHPARTAATGAALLFALTATPSDATPGEATPSTPASATCTHLDQLDVPGAERQQAACLDELTTTGTVASGHTVPADWAGLTPKDLPTPTGAPGIQIDGHFPDTSTTNTHHGWDHDAQFVIRLPDRWNGGLVIAGTPGNRAQYANDRAIGDWVLARGYAYAATDKGNTGPWFHRDGRRPGDAVAEWNRRVTQLTKAARTVTAQRYGRQPGRTLATGISNGGYLVRWQLENHPELYDGGIDWEGTLWRADGPNPLTSLPTALRAYPTYAAGGTGAARAHRQLLAAGFPAGSEFLWPHHHRTYWDLTQRIYREEFDPGFDGPADAGTPYCAPGAPGCDADYDYARRPARVHRAVERIELTGSIGKPLITVQGTLDVLLPISRDADTYARLVRDAGRGGLFRSYRVEGATHTDSLYDTFPGRLRPLLPCHRSAFAAVEGWLRTGHRPPPSRTIPRPAGADPATLLTSCPLRAEG</sequence>
<evidence type="ECO:0000256" key="7">
    <source>
        <dbReference type="ARBA" id="ARBA00023157"/>
    </source>
</evidence>
<dbReference type="InterPro" id="IPR011118">
    <property type="entry name" value="Tannase/feruloyl_esterase"/>
</dbReference>
<keyword evidence="3" id="KW-0479">Metal-binding</keyword>
<keyword evidence="6" id="KW-0106">Calcium</keyword>
<feature type="region of interest" description="Disordered" evidence="8">
    <location>
        <begin position="79"/>
        <end position="105"/>
    </location>
</feature>
<keyword evidence="4 9" id="KW-0732">Signal</keyword>
<reference evidence="10 11" key="1">
    <citation type="submission" date="2020-12" db="EMBL/GenBank/DDBJ databases">
        <title>Streptomyces typhae sp. nov., a novel endophytic actinomycete isolated from the root of cattail pollen (Typha angustifolia L.).</title>
        <authorList>
            <person name="Peng C."/>
            <person name="Liu C."/>
        </authorList>
    </citation>
    <scope>NUCLEOTIDE SEQUENCE [LARGE SCALE GENOMIC DNA]</scope>
    <source>
        <strain evidence="10 11">JCM 4753</strain>
    </source>
</reference>
<proteinExistence type="inferred from homology"/>
<protein>
    <submittedName>
        <fullName evidence="10">Tannase/feruloyl esterase family alpha/beta hydrolase</fullName>
    </submittedName>
</protein>
<keyword evidence="7" id="KW-1015">Disulfide bond</keyword>
<dbReference type="Proteomes" id="UP000634780">
    <property type="component" value="Unassembled WGS sequence"/>
</dbReference>
<keyword evidence="11" id="KW-1185">Reference proteome</keyword>